<feature type="transmembrane region" description="Helical" evidence="12">
    <location>
        <begin position="227"/>
        <end position="247"/>
    </location>
</feature>
<keyword evidence="14" id="KW-1185">Reference proteome</keyword>
<dbReference type="GO" id="GO:0005886">
    <property type="term" value="C:plasma membrane"/>
    <property type="evidence" value="ECO:0007669"/>
    <property type="project" value="UniProtKB-SubCell"/>
</dbReference>
<dbReference type="Proteomes" id="UP000529783">
    <property type="component" value="Unassembled WGS sequence"/>
</dbReference>
<evidence type="ECO:0000256" key="11">
    <source>
        <dbReference type="ARBA" id="ARBA00023136"/>
    </source>
</evidence>
<dbReference type="InterPro" id="IPR002585">
    <property type="entry name" value="Cyt-d_ubiquinol_oxidase_su_1"/>
</dbReference>
<dbReference type="GO" id="GO:0016682">
    <property type="term" value="F:oxidoreductase activity, acting on diphenols and related substances as donors, oxygen as acceptor"/>
    <property type="evidence" value="ECO:0007669"/>
    <property type="project" value="TreeGrafter"/>
</dbReference>
<dbReference type="AlphaFoldDB" id="A0A7Y9ERZ6"/>
<feature type="transmembrane region" description="Helical" evidence="12">
    <location>
        <begin position="184"/>
        <end position="206"/>
    </location>
</feature>
<accession>A0A7Y9ERZ6</accession>
<feature type="transmembrane region" description="Helical" evidence="12">
    <location>
        <begin position="360"/>
        <end position="390"/>
    </location>
</feature>
<dbReference type="PANTHER" id="PTHR30365">
    <property type="entry name" value="CYTOCHROME D UBIQUINOL OXIDASE"/>
    <property type="match status" value="1"/>
</dbReference>
<evidence type="ECO:0000256" key="12">
    <source>
        <dbReference type="PIRNR" id="PIRNR006446"/>
    </source>
</evidence>
<dbReference type="GO" id="GO:0046872">
    <property type="term" value="F:metal ion binding"/>
    <property type="evidence" value="ECO:0007669"/>
    <property type="project" value="UniProtKB-UniRule"/>
</dbReference>
<reference evidence="13 14" key="1">
    <citation type="submission" date="2020-07" db="EMBL/GenBank/DDBJ databases">
        <title>Sequencing the genomes of 1000 actinobacteria strains.</title>
        <authorList>
            <person name="Klenk H.-P."/>
        </authorList>
    </citation>
    <scope>NUCLEOTIDE SEQUENCE [LARGE SCALE GENOMIC DNA]</scope>
    <source>
        <strain evidence="13 14">DSM 40398</strain>
    </source>
</reference>
<keyword evidence="7 12" id="KW-0479">Metal-binding</keyword>
<feature type="transmembrane region" description="Helical" evidence="12">
    <location>
        <begin position="62"/>
        <end position="85"/>
    </location>
</feature>
<evidence type="ECO:0000313" key="13">
    <source>
        <dbReference type="EMBL" id="NYD52860.1"/>
    </source>
</evidence>
<evidence type="ECO:0000256" key="10">
    <source>
        <dbReference type="ARBA" id="ARBA00023004"/>
    </source>
</evidence>
<keyword evidence="3 12" id="KW-0813">Transport</keyword>
<evidence type="ECO:0000256" key="5">
    <source>
        <dbReference type="ARBA" id="ARBA00022617"/>
    </source>
</evidence>
<dbReference type="PIRSF" id="PIRSF006446">
    <property type="entry name" value="Cyt_quinol_oxidase_1"/>
    <property type="match status" value="1"/>
</dbReference>
<keyword evidence="8 12" id="KW-0249">Electron transport</keyword>
<feature type="transmembrane region" description="Helical" evidence="12">
    <location>
        <begin position="287"/>
        <end position="307"/>
    </location>
</feature>
<evidence type="ECO:0000256" key="8">
    <source>
        <dbReference type="ARBA" id="ARBA00022982"/>
    </source>
</evidence>
<feature type="transmembrane region" description="Helical" evidence="12">
    <location>
        <begin position="97"/>
        <end position="122"/>
    </location>
</feature>
<keyword evidence="10 12" id="KW-0408">Iron</keyword>
<comment type="caution">
    <text evidence="13">The sequence shown here is derived from an EMBL/GenBank/DDBJ whole genome shotgun (WGS) entry which is preliminary data.</text>
</comment>
<gene>
    <name evidence="13" type="ORF">BJY14_008843</name>
</gene>
<evidence type="ECO:0000256" key="3">
    <source>
        <dbReference type="ARBA" id="ARBA00022448"/>
    </source>
</evidence>
<dbReference type="GO" id="GO:0070069">
    <property type="term" value="C:cytochrome complex"/>
    <property type="evidence" value="ECO:0007669"/>
    <property type="project" value="UniProtKB-UniRule"/>
</dbReference>
<proteinExistence type="inferred from homology"/>
<dbReference type="GO" id="GO:0009055">
    <property type="term" value="F:electron transfer activity"/>
    <property type="evidence" value="ECO:0007669"/>
    <property type="project" value="UniProtKB-UniRule"/>
</dbReference>
<keyword evidence="9 12" id="KW-1133">Transmembrane helix</keyword>
<sequence>MERVLMGADPLVLARVQFALTAGTHFLFVALTLGLATLVALTQTRAVVSGSAVHARMVRFWGQLYVINYAVGIVTGLVMEFQFGLNWSGLSRVTGNVFGAPLALETIVAFFVESTFLGLWIFGWDRLNRWVHLALIWVVTLTAYLSAYFVLVANGWLQRPVGFVMVDGVARLDDVGALLANPTALLAFFHVLFGGLLTAGFFMAGVSGFHLLRRTSEVEFFRRSMRIGLLTVMVSVMPVVVFGGMQFQYAQPTKTGGHEAAAAVADFTARFGPDDYRAPVLAGVGEAVMVTVWLLMLLVAAVALVKFPFGRWLVRGRVFHVLMIAAVPLPYVAMLAGWVFREVGRQPWMVYGVLKTRDALSPGVGSGAITVSFVAFSVLFAVLFGVNAWLLARFARRGPEGAGLGASPPAEPAAPLMSPTF</sequence>
<dbReference type="Pfam" id="PF01654">
    <property type="entry name" value="Cyt_bd_oxida_I"/>
    <property type="match status" value="2"/>
</dbReference>
<evidence type="ECO:0000256" key="9">
    <source>
        <dbReference type="ARBA" id="ARBA00022989"/>
    </source>
</evidence>
<feature type="transmembrane region" description="Helical" evidence="12">
    <location>
        <begin position="134"/>
        <end position="157"/>
    </location>
</feature>
<keyword evidence="11 12" id="KW-0472">Membrane</keyword>
<evidence type="ECO:0000256" key="2">
    <source>
        <dbReference type="ARBA" id="ARBA00009819"/>
    </source>
</evidence>
<dbReference type="GO" id="GO:0019646">
    <property type="term" value="P:aerobic electron transport chain"/>
    <property type="evidence" value="ECO:0007669"/>
    <property type="project" value="InterPro"/>
</dbReference>
<dbReference type="GO" id="GO:0020037">
    <property type="term" value="F:heme binding"/>
    <property type="evidence" value="ECO:0007669"/>
    <property type="project" value="TreeGrafter"/>
</dbReference>
<evidence type="ECO:0000256" key="1">
    <source>
        <dbReference type="ARBA" id="ARBA00004651"/>
    </source>
</evidence>
<evidence type="ECO:0000256" key="7">
    <source>
        <dbReference type="ARBA" id="ARBA00022723"/>
    </source>
</evidence>
<keyword evidence="4 12" id="KW-1003">Cell membrane</keyword>
<dbReference type="PANTHER" id="PTHR30365:SF15">
    <property type="entry name" value="CYTOCHROME BD UBIQUINOL OXIDASE SUBUNIT 1"/>
    <property type="match status" value="1"/>
</dbReference>
<comment type="subcellular location">
    <subcellularLocation>
        <location evidence="1">Cell membrane</location>
        <topology evidence="1">Multi-pass membrane protein</topology>
    </subcellularLocation>
</comment>
<protein>
    <submittedName>
        <fullName evidence="13">Cytochrome d ubiquinol oxidase subunit I</fullName>
        <ecNumber evidence="13">1.10.3.-</ecNumber>
    </submittedName>
</protein>
<name>A0A7Y9ERZ6_9ACTN</name>
<keyword evidence="5 12" id="KW-0349">Heme</keyword>
<evidence type="ECO:0000256" key="4">
    <source>
        <dbReference type="ARBA" id="ARBA00022475"/>
    </source>
</evidence>
<keyword evidence="6 12" id="KW-0812">Transmembrane</keyword>
<dbReference type="EC" id="1.10.3.-" evidence="13"/>
<organism evidence="13 14">
    <name type="scientific">Actinomadura luteofluorescens</name>
    <dbReference type="NCBI Taxonomy" id="46163"/>
    <lineage>
        <taxon>Bacteria</taxon>
        <taxon>Bacillati</taxon>
        <taxon>Actinomycetota</taxon>
        <taxon>Actinomycetes</taxon>
        <taxon>Streptosporangiales</taxon>
        <taxon>Thermomonosporaceae</taxon>
        <taxon>Actinomadura</taxon>
    </lineage>
</organism>
<dbReference type="EMBL" id="JACCBA010000001">
    <property type="protein sequence ID" value="NYD52860.1"/>
    <property type="molecule type" value="Genomic_DNA"/>
</dbReference>
<comment type="similarity">
    <text evidence="2 12">Belongs to the cytochrome ubiquinol oxidase subunit 1 family.</text>
</comment>
<keyword evidence="13" id="KW-0560">Oxidoreductase</keyword>
<feature type="transmembrane region" description="Helical" evidence="12">
    <location>
        <begin position="319"/>
        <end position="340"/>
    </location>
</feature>
<evidence type="ECO:0000256" key="6">
    <source>
        <dbReference type="ARBA" id="ARBA00022692"/>
    </source>
</evidence>
<evidence type="ECO:0000313" key="14">
    <source>
        <dbReference type="Proteomes" id="UP000529783"/>
    </source>
</evidence>
<feature type="transmembrane region" description="Helical" evidence="12">
    <location>
        <begin position="20"/>
        <end position="41"/>
    </location>
</feature>